<accession>A0A371HZD0</accession>
<dbReference type="EMBL" id="QJKJ01001337">
    <property type="protein sequence ID" value="RDY08123.1"/>
    <property type="molecule type" value="Genomic_DNA"/>
</dbReference>
<evidence type="ECO:0000313" key="1">
    <source>
        <dbReference type="EMBL" id="RDY08123.1"/>
    </source>
</evidence>
<name>A0A371HZD0_MUCPR</name>
<feature type="non-terminal residue" evidence="1">
    <location>
        <position position="1"/>
    </location>
</feature>
<keyword evidence="2" id="KW-1185">Reference proteome</keyword>
<comment type="caution">
    <text evidence="1">The sequence shown here is derived from an EMBL/GenBank/DDBJ whole genome shotgun (WGS) entry which is preliminary data.</text>
</comment>
<dbReference type="Proteomes" id="UP000257109">
    <property type="component" value="Unassembled WGS sequence"/>
</dbReference>
<gene>
    <name evidence="1" type="ORF">CR513_07685</name>
</gene>
<sequence>MERDAMTYTKHYNKYQWHVDTMLLCPQRDLEETSYVNKLLASIAKIQGVIRWPTKVGHVKVVEGTTQMGYLTSLRTPFVTLTANPLLLTHESSLITTFPFGRKENPFCTHF</sequence>
<protein>
    <submittedName>
        <fullName evidence="1">Uncharacterized protein</fullName>
    </submittedName>
</protein>
<dbReference type="AlphaFoldDB" id="A0A371HZD0"/>
<reference evidence="1" key="1">
    <citation type="submission" date="2018-05" db="EMBL/GenBank/DDBJ databases">
        <title>Draft genome of Mucuna pruriens seed.</title>
        <authorList>
            <person name="Nnadi N.E."/>
            <person name="Vos R."/>
            <person name="Hasami M.H."/>
            <person name="Devisetty U.K."/>
            <person name="Aguiy J.C."/>
        </authorList>
    </citation>
    <scope>NUCLEOTIDE SEQUENCE [LARGE SCALE GENOMIC DNA]</scope>
    <source>
        <strain evidence="1">JCA_2017</strain>
    </source>
</reference>
<evidence type="ECO:0000313" key="2">
    <source>
        <dbReference type="Proteomes" id="UP000257109"/>
    </source>
</evidence>
<organism evidence="1 2">
    <name type="scientific">Mucuna pruriens</name>
    <name type="common">Velvet bean</name>
    <name type="synonym">Dolichos pruriens</name>
    <dbReference type="NCBI Taxonomy" id="157652"/>
    <lineage>
        <taxon>Eukaryota</taxon>
        <taxon>Viridiplantae</taxon>
        <taxon>Streptophyta</taxon>
        <taxon>Embryophyta</taxon>
        <taxon>Tracheophyta</taxon>
        <taxon>Spermatophyta</taxon>
        <taxon>Magnoliopsida</taxon>
        <taxon>eudicotyledons</taxon>
        <taxon>Gunneridae</taxon>
        <taxon>Pentapetalae</taxon>
        <taxon>rosids</taxon>
        <taxon>fabids</taxon>
        <taxon>Fabales</taxon>
        <taxon>Fabaceae</taxon>
        <taxon>Papilionoideae</taxon>
        <taxon>50 kb inversion clade</taxon>
        <taxon>NPAAA clade</taxon>
        <taxon>indigoferoid/millettioid clade</taxon>
        <taxon>Phaseoleae</taxon>
        <taxon>Mucuna</taxon>
    </lineage>
</organism>
<proteinExistence type="predicted"/>